<dbReference type="EMBL" id="CP003696">
    <property type="protein sequence ID" value="AGP30282.1"/>
    <property type="molecule type" value="Genomic_DNA"/>
</dbReference>
<protein>
    <recommendedName>
        <fullName evidence="1">Flavodoxin-like domain-containing protein</fullName>
    </recommendedName>
</protein>
<feature type="domain" description="Flavodoxin-like" evidence="1">
    <location>
        <begin position="35"/>
        <end position="163"/>
    </location>
</feature>
<organism evidence="2 3">
    <name type="scientific">Corynebacterium terpenotabidum Y-11</name>
    <dbReference type="NCBI Taxonomy" id="1200352"/>
    <lineage>
        <taxon>Bacteria</taxon>
        <taxon>Bacillati</taxon>
        <taxon>Actinomycetota</taxon>
        <taxon>Actinomycetes</taxon>
        <taxon>Mycobacteriales</taxon>
        <taxon>Corynebacteriaceae</taxon>
        <taxon>Corynebacterium</taxon>
    </lineage>
</organism>
<name>S4XAX2_9CORY</name>
<proteinExistence type="predicted"/>
<dbReference type="PANTHER" id="PTHR39201:SF1">
    <property type="entry name" value="FLAVODOXIN-LIKE DOMAIN-CONTAINING PROTEIN"/>
    <property type="match status" value="1"/>
</dbReference>
<sequence>MTRQSPADGPAVLLVYFSRPGENYREGGRRDLDVGNTTRLAQMIAGRIDCDRYEIVAADPYPDAYDATVERNRREQEDGARPEIVGELPDLSVYDAVLIGSPVWNTRAPMIIRTFLDRTDALAGMTVHPFLTYAVGEGSVVDDYVRLCPDADVRDGLAVRGEEVDDRGDAVDGWLRGNGLL</sequence>
<dbReference type="GO" id="GO:0010181">
    <property type="term" value="F:FMN binding"/>
    <property type="evidence" value="ECO:0007669"/>
    <property type="project" value="InterPro"/>
</dbReference>
<dbReference type="InterPro" id="IPR008254">
    <property type="entry name" value="Flavodoxin/NO_synth"/>
</dbReference>
<dbReference type="KEGG" id="cter:A606_03145"/>
<dbReference type="InterPro" id="IPR029039">
    <property type="entry name" value="Flavoprotein-like_sf"/>
</dbReference>
<dbReference type="SUPFAM" id="SSF52218">
    <property type="entry name" value="Flavoproteins"/>
    <property type="match status" value="1"/>
</dbReference>
<reference evidence="2 3" key="1">
    <citation type="submission" date="2012-06" db="EMBL/GenBank/DDBJ databases">
        <title>Complete genome sequence of Corynebacterium terpenotabidum Y-11 (=DSM 44721).</title>
        <authorList>
            <person name="Ruckert C."/>
            <person name="Albersmeier A."/>
            <person name="Al-Dilaimi A."/>
            <person name="Szczepanowski R."/>
            <person name="Kalinowski J."/>
        </authorList>
    </citation>
    <scope>NUCLEOTIDE SEQUENCE [LARGE SCALE GENOMIC DNA]</scope>
    <source>
        <strain evidence="2 3">Y-11</strain>
    </source>
</reference>
<dbReference type="Gene3D" id="3.40.50.360">
    <property type="match status" value="1"/>
</dbReference>
<dbReference type="eggNOG" id="COG0716">
    <property type="taxonomic scope" value="Bacteria"/>
</dbReference>
<dbReference type="STRING" id="1200352.A606_03145"/>
<evidence type="ECO:0000259" key="1">
    <source>
        <dbReference type="Pfam" id="PF12682"/>
    </source>
</evidence>
<accession>S4XAX2</accession>
<gene>
    <name evidence="2" type="ORF">A606_03145</name>
</gene>
<dbReference type="RefSeq" id="WP_020440646.1">
    <property type="nucleotide sequence ID" value="NC_021663.1"/>
</dbReference>
<keyword evidence="3" id="KW-1185">Reference proteome</keyword>
<dbReference type="AlphaFoldDB" id="S4XAX2"/>
<dbReference type="Proteomes" id="UP000014809">
    <property type="component" value="Chromosome"/>
</dbReference>
<dbReference type="PANTHER" id="PTHR39201">
    <property type="entry name" value="EXPORTED PROTEIN-RELATED"/>
    <property type="match status" value="1"/>
</dbReference>
<dbReference type="OrthoDB" id="9806505at2"/>
<evidence type="ECO:0000313" key="2">
    <source>
        <dbReference type="EMBL" id="AGP30282.1"/>
    </source>
</evidence>
<dbReference type="PATRIC" id="fig|1200352.3.peg.630"/>
<evidence type="ECO:0000313" key="3">
    <source>
        <dbReference type="Proteomes" id="UP000014809"/>
    </source>
</evidence>
<dbReference type="HOGENOM" id="CLU_068890_0_0_11"/>
<dbReference type="Pfam" id="PF12682">
    <property type="entry name" value="Flavodoxin_4"/>
    <property type="match status" value="1"/>
</dbReference>